<dbReference type="AlphaFoldDB" id="A0AAV9RYP9"/>
<name>A0AAV9RYP9_9TELE</name>
<organism evidence="2 3">
    <name type="scientific">Crenichthys baileyi</name>
    <name type="common">White River springfish</name>
    <dbReference type="NCBI Taxonomy" id="28760"/>
    <lineage>
        <taxon>Eukaryota</taxon>
        <taxon>Metazoa</taxon>
        <taxon>Chordata</taxon>
        <taxon>Craniata</taxon>
        <taxon>Vertebrata</taxon>
        <taxon>Euteleostomi</taxon>
        <taxon>Actinopterygii</taxon>
        <taxon>Neopterygii</taxon>
        <taxon>Teleostei</taxon>
        <taxon>Neoteleostei</taxon>
        <taxon>Acanthomorphata</taxon>
        <taxon>Ovalentaria</taxon>
        <taxon>Atherinomorphae</taxon>
        <taxon>Cyprinodontiformes</taxon>
        <taxon>Goodeidae</taxon>
        <taxon>Crenichthys</taxon>
    </lineage>
</organism>
<reference evidence="2 3" key="1">
    <citation type="submission" date="2021-06" db="EMBL/GenBank/DDBJ databases">
        <authorList>
            <person name="Palmer J.M."/>
        </authorList>
    </citation>
    <scope>NUCLEOTIDE SEQUENCE [LARGE SCALE GENOMIC DNA]</scope>
    <source>
        <strain evidence="2 3">MEX-2019</strain>
        <tissue evidence="2">Muscle</tissue>
    </source>
</reference>
<feature type="region of interest" description="Disordered" evidence="1">
    <location>
        <begin position="85"/>
        <end position="113"/>
    </location>
</feature>
<dbReference type="Proteomes" id="UP001311232">
    <property type="component" value="Unassembled WGS sequence"/>
</dbReference>
<evidence type="ECO:0000313" key="3">
    <source>
        <dbReference type="Proteomes" id="UP001311232"/>
    </source>
</evidence>
<dbReference type="EMBL" id="JAHHUM010001176">
    <property type="protein sequence ID" value="KAK5614035.1"/>
    <property type="molecule type" value="Genomic_DNA"/>
</dbReference>
<proteinExistence type="predicted"/>
<comment type="caution">
    <text evidence="2">The sequence shown here is derived from an EMBL/GenBank/DDBJ whole genome shotgun (WGS) entry which is preliminary data.</text>
</comment>
<accession>A0AAV9RYP9</accession>
<evidence type="ECO:0000256" key="1">
    <source>
        <dbReference type="SAM" id="MobiDB-lite"/>
    </source>
</evidence>
<feature type="compositionally biased region" description="Polar residues" evidence="1">
    <location>
        <begin position="90"/>
        <end position="113"/>
    </location>
</feature>
<evidence type="ECO:0000313" key="2">
    <source>
        <dbReference type="EMBL" id="KAK5614035.1"/>
    </source>
</evidence>
<gene>
    <name evidence="2" type="ORF">CRENBAI_011753</name>
</gene>
<protein>
    <submittedName>
        <fullName evidence="2">Uncharacterized protein</fullName>
    </submittedName>
</protein>
<keyword evidence="3" id="KW-1185">Reference proteome</keyword>
<sequence length="129" mass="14142">MPHPGPYPGLNDVLMWTGGHVTSSGPHVAPTGEGTSADDLMMTVLSSMQTSRMEQQLGQDDQPGFDQSETLRATDRAKKAENVLEVGLRRSNQPANSSINASVPRNTQNAMTRSVKQKLYQRNMFLELV</sequence>